<keyword evidence="1" id="KW-0472">Membrane</keyword>
<dbReference type="AlphaFoldDB" id="A0AAP6ENB2"/>
<evidence type="ECO:0000256" key="1">
    <source>
        <dbReference type="SAM" id="Phobius"/>
    </source>
</evidence>
<protein>
    <submittedName>
        <fullName evidence="2">EbhA</fullName>
    </submittedName>
</protein>
<comment type="caution">
    <text evidence="2">The sequence shown here is derived from an EMBL/GenBank/DDBJ whole genome shotgun (WGS) entry which is preliminary data.</text>
</comment>
<accession>A0AAP6ENB2</accession>
<gene>
    <name evidence="2" type="ORF">SFH28_02155</name>
</gene>
<dbReference type="EMBL" id="JAWWVP010000002">
    <property type="protein sequence ID" value="MDX5039666.1"/>
    <property type="molecule type" value="Genomic_DNA"/>
</dbReference>
<keyword evidence="1" id="KW-0812">Transmembrane</keyword>
<proteinExistence type="predicted"/>
<organism evidence="2">
    <name type="scientific">Streptococcus anginosus</name>
    <dbReference type="NCBI Taxonomy" id="1328"/>
    <lineage>
        <taxon>Bacteria</taxon>
        <taxon>Bacillati</taxon>
        <taxon>Bacillota</taxon>
        <taxon>Bacilli</taxon>
        <taxon>Lactobacillales</taxon>
        <taxon>Streptococcaceae</taxon>
        <taxon>Streptococcus</taxon>
        <taxon>Streptococcus anginosus group</taxon>
    </lineage>
</organism>
<reference evidence="2" key="1">
    <citation type="submission" date="2023-11" db="EMBL/GenBank/DDBJ databases">
        <title>Streptococcus anginosus urogential strains.</title>
        <authorList>
            <person name="Appleberry H."/>
            <person name="Garcia-Israel J."/>
            <person name="Wolfe A."/>
            <person name="Putonti C."/>
        </authorList>
    </citation>
    <scope>NUCLEOTIDE SEQUENCE</scope>
    <source>
        <strain evidence="2">UMB1758</strain>
    </source>
</reference>
<dbReference type="RefSeq" id="WP_021001428.1">
    <property type="nucleotide sequence ID" value="NZ_CP012805.1"/>
</dbReference>
<feature type="transmembrane region" description="Helical" evidence="1">
    <location>
        <begin position="7"/>
        <end position="28"/>
    </location>
</feature>
<evidence type="ECO:0000313" key="2">
    <source>
        <dbReference type="EMBL" id="MDX5039666.1"/>
    </source>
</evidence>
<keyword evidence="1" id="KW-1133">Transmembrane helix</keyword>
<name>A0AAP6ENB2_STRAP</name>
<sequence length="273" mass="30471">MKKKNVGIMSVVVVLLLLVTGYYFFIYAPHQRAVASYEKAVTALKDSNKDIESLVSDAEKLVKTNAEPLEPATLEDLKTAISDTDKEIRKASKMESKTEDIEKQVKELTEPVDYAASQKNLSEKMNQYQQSVTQLKQITNPTNAFVEERLREIETITGVQSVTETHDPNGQLNKQGGYTASIYFSDSQVTEAVDGTDIAEKGTDAGGDIEVYPTKEDAEKRNIYLSAFDGNGFLNPGSHYVYGTLVIRTSRHLTGTQQKELTEKIYQKLIELK</sequence>